<dbReference type="InterPro" id="IPR050832">
    <property type="entry name" value="Bact_Acetyltransf"/>
</dbReference>
<dbReference type="Proteomes" id="UP000282106">
    <property type="component" value="Unassembled WGS sequence"/>
</dbReference>
<dbReference type="Gene3D" id="3.40.630.30">
    <property type="match status" value="1"/>
</dbReference>
<name>A0A3N0V8J9_9GAMM</name>
<gene>
    <name evidence="4" type="ORF">ED208_12735</name>
</gene>
<dbReference type="FunCoup" id="A0A3N0V8J9">
    <property type="interactions" value="26"/>
</dbReference>
<dbReference type="PANTHER" id="PTHR43877:SF2">
    <property type="entry name" value="AMINOALKYLPHOSPHONATE N-ACETYLTRANSFERASE-RELATED"/>
    <property type="match status" value="1"/>
</dbReference>
<dbReference type="InterPro" id="IPR016181">
    <property type="entry name" value="Acyl_CoA_acyltransferase"/>
</dbReference>
<keyword evidence="1 4" id="KW-0808">Transferase</keyword>
<reference evidence="4 5" key="1">
    <citation type="submission" date="2018-10" db="EMBL/GenBank/DDBJ databases">
        <authorList>
            <person name="Chen W.-M."/>
        </authorList>
    </citation>
    <scope>NUCLEOTIDE SEQUENCE [LARGE SCALE GENOMIC DNA]</scope>
    <source>
        <strain evidence="4 5">THS-13</strain>
    </source>
</reference>
<evidence type="ECO:0000256" key="2">
    <source>
        <dbReference type="ARBA" id="ARBA00023315"/>
    </source>
</evidence>
<organism evidence="4 5">
    <name type="scientific">Stagnimonas aquatica</name>
    <dbReference type="NCBI Taxonomy" id="2689987"/>
    <lineage>
        <taxon>Bacteria</taxon>
        <taxon>Pseudomonadati</taxon>
        <taxon>Pseudomonadota</taxon>
        <taxon>Gammaproteobacteria</taxon>
        <taxon>Nevskiales</taxon>
        <taxon>Nevskiaceae</taxon>
        <taxon>Stagnimonas</taxon>
    </lineage>
</organism>
<evidence type="ECO:0000313" key="4">
    <source>
        <dbReference type="EMBL" id="ROH88678.1"/>
    </source>
</evidence>
<dbReference type="Pfam" id="PF00583">
    <property type="entry name" value="Acetyltransf_1"/>
    <property type="match status" value="1"/>
</dbReference>
<comment type="caution">
    <text evidence="4">The sequence shown here is derived from an EMBL/GenBank/DDBJ whole genome shotgun (WGS) entry which is preliminary data.</text>
</comment>
<sequence length="141" mass="15839">MHLRPAGPDDAPALARLSGEFGYSEEVAPLRERLFALLRQADQTLWLAEEDGEVLGWMNARINHQLESPPHAEITGLVVTAQRRSQGIGAALVAQAEHWARERGLGELRVRSRLERTLAHAFYRRQGYAELKSQRCFGKAL</sequence>
<accession>A0A3N0V8J9</accession>
<evidence type="ECO:0000259" key="3">
    <source>
        <dbReference type="PROSITE" id="PS51186"/>
    </source>
</evidence>
<dbReference type="PANTHER" id="PTHR43877">
    <property type="entry name" value="AMINOALKYLPHOSPHONATE N-ACETYLTRANSFERASE-RELATED-RELATED"/>
    <property type="match status" value="1"/>
</dbReference>
<dbReference type="CDD" id="cd04301">
    <property type="entry name" value="NAT_SF"/>
    <property type="match status" value="1"/>
</dbReference>
<dbReference type="SUPFAM" id="SSF55729">
    <property type="entry name" value="Acyl-CoA N-acyltransferases (Nat)"/>
    <property type="match status" value="1"/>
</dbReference>
<dbReference type="PROSITE" id="PS51186">
    <property type="entry name" value="GNAT"/>
    <property type="match status" value="1"/>
</dbReference>
<dbReference type="EMBL" id="RJVO01000006">
    <property type="protein sequence ID" value="ROH88678.1"/>
    <property type="molecule type" value="Genomic_DNA"/>
</dbReference>
<dbReference type="RefSeq" id="WP_123212300.1">
    <property type="nucleotide sequence ID" value="NZ_RJVO01000006.1"/>
</dbReference>
<keyword evidence="5" id="KW-1185">Reference proteome</keyword>
<dbReference type="InParanoid" id="A0A3N0V8J9"/>
<evidence type="ECO:0000256" key="1">
    <source>
        <dbReference type="ARBA" id="ARBA00022679"/>
    </source>
</evidence>
<dbReference type="AlphaFoldDB" id="A0A3N0V8J9"/>
<dbReference type="InterPro" id="IPR000182">
    <property type="entry name" value="GNAT_dom"/>
</dbReference>
<evidence type="ECO:0000313" key="5">
    <source>
        <dbReference type="Proteomes" id="UP000282106"/>
    </source>
</evidence>
<feature type="domain" description="N-acetyltransferase" evidence="3">
    <location>
        <begin position="1"/>
        <end position="141"/>
    </location>
</feature>
<protein>
    <submittedName>
        <fullName evidence="4">GNAT family N-acetyltransferase</fullName>
    </submittedName>
</protein>
<keyword evidence="2" id="KW-0012">Acyltransferase</keyword>
<proteinExistence type="predicted"/>
<dbReference type="GO" id="GO:0016747">
    <property type="term" value="F:acyltransferase activity, transferring groups other than amino-acyl groups"/>
    <property type="evidence" value="ECO:0007669"/>
    <property type="project" value="InterPro"/>
</dbReference>